<sequence length="383" mass="39916">LEGGAGDDGLYGEEGNDTLRGGLGNDSLNGGNGADLLEGGDGNDTLIGGEGGNWHLEGDTLKGGAGNDVLTANWVGSENTLEGGTGNDTLTGGFARDFYNFDLGDGQDVIIDKAREATDSDAFNDVLRFGPGIKESDIQVLRSGNDMVFRHINGQDSVTVKDWFADRLNWIEVITFASGVKWTAYDLMKQGVPLLGTELGDTLRGGNVDDWIVGNGGNDSLYGGNGNDLLEGGAGDDGLYGEEGNDTLRGGLGNDTLNGGNGNDTYRFGRGDGADLVQDSGGQDALEFDKGIDASQLWFRKQNNSLEVSVIGGGDKVVVDNWFGNAANQLETIRSGDGKALAASQVQALVTAMAAFNPPAAGQMTLPADYQAALQPVMASSWK</sequence>
<dbReference type="PANTHER" id="PTHR38340:SF1">
    <property type="entry name" value="S-LAYER PROTEIN"/>
    <property type="match status" value="1"/>
</dbReference>
<dbReference type="Pfam" id="PF00353">
    <property type="entry name" value="HemolysinCabind"/>
    <property type="match status" value="5"/>
</dbReference>
<keyword evidence="7" id="KW-1185">Reference proteome</keyword>
<gene>
    <name evidence="6" type="ORF">ABI908_16475</name>
</gene>
<feature type="non-terminal residue" evidence="6">
    <location>
        <position position="1"/>
    </location>
</feature>
<feature type="domain" description="Haemolysin-type calcium binding-related" evidence="5">
    <location>
        <begin position="146"/>
        <end position="184"/>
    </location>
</feature>
<reference evidence="6 7" key="1">
    <citation type="submission" date="2024-05" db="EMBL/GenBank/DDBJ databases">
        <authorList>
            <person name="De Oliveira J.P."/>
            <person name="Noriler S.A."/>
            <person name="De Oliveira A.G."/>
            <person name="Sipoli D.S."/>
        </authorList>
    </citation>
    <scope>NUCLEOTIDE SEQUENCE [LARGE SCALE GENOMIC DNA]</scope>
    <source>
        <strain evidence="6 7">LABIM192</strain>
    </source>
</reference>
<dbReference type="InterPro" id="IPR010566">
    <property type="entry name" value="Haemolys_ca-bd"/>
</dbReference>
<dbReference type="InterPro" id="IPR050557">
    <property type="entry name" value="RTX_toxin/Mannuronan_C5-epim"/>
</dbReference>
<evidence type="ECO:0000256" key="4">
    <source>
        <dbReference type="SAM" id="MobiDB-lite"/>
    </source>
</evidence>
<evidence type="ECO:0000256" key="1">
    <source>
        <dbReference type="ARBA" id="ARBA00004613"/>
    </source>
</evidence>
<dbReference type="InterPro" id="IPR018511">
    <property type="entry name" value="Hemolysin-typ_Ca-bd_CS"/>
</dbReference>
<evidence type="ECO:0000313" key="7">
    <source>
        <dbReference type="Proteomes" id="UP001462502"/>
    </source>
</evidence>
<evidence type="ECO:0000259" key="5">
    <source>
        <dbReference type="Pfam" id="PF06594"/>
    </source>
</evidence>
<organism evidence="6 7">
    <name type="scientific">Chromobacterium phragmitis</name>
    <dbReference type="NCBI Taxonomy" id="2202141"/>
    <lineage>
        <taxon>Bacteria</taxon>
        <taxon>Pseudomonadati</taxon>
        <taxon>Pseudomonadota</taxon>
        <taxon>Betaproteobacteria</taxon>
        <taxon>Neisseriales</taxon>
        <taxon>Chromobacteriaceae</taxon>
        <taxon>Chromobacterium</taxon>
    </lineage>
</organism>
<evidence type="ECO:0000256" key="2">
    <source>
        <dbReference type="ARBA" id="ARBA00022525"/>
    </source>
</evidence>
<dbReference type="Proteomes" id="UP001462502">
    <property type="component" value="Unassembled WGS sequence"/>
</dbReference>
<accession>A0ABV0IWN7</accession>
<comment type="caution">
    <text evidence="6">The sequence shown here is derived from an EMBL/GenBank/DDBJ whole genome shotgun (WGS) entry which is preliminary data.</text>
</comment>
<feature type="compositionally biased region" description="Low complexity" evidence="4">
    <location>
        <begin position="25"/>
        <end position="37"/>
    </location>
</feature>
<proteinExistence type="predicted"/>
<dbReference type="Pfam" id="PF06594">
    <property type="entry name" value="HCBP_related"/>
    <property type="match status" value="2"/>
</dbReference>
<keyword evidence="3" id="KW-0106">Calcium</keyword>
<feature type="domain" description="Haemolysin-type calcium binding-related" evidence="5">
    <location>
        <begin position="306"/>
        <end position="338"/>
    </location>
</feature>
<dbReference type="InterPro" id="IPR011049">
    <property type="entry name" value="Serralysin-like_metalloprot_C"/>
</dbReference>
<evidence type="ECO:0000313" key="6">
    <source>
        <dbReference type="EMBL" id="MEO9385697.1"/>
    </source>
</evidence>
<dbReference type="Gene3D" id="2.150.10.10">
    <property type="entry name" value="Serralysin-like metalloprotease, C-terminal"/>
    <property type="match status" value="4"/>
</dbReference>
<dbReference type="EMBL" id="JBDXMI010000001">
    <property type="protein sequence ID" value="MEO9385697.1"/>
    <property type="molecule type" value="Genomic_DNA"/>
</dbReference>
<name>A0ABV0IWN7_9NEIS</name>
<dbReference type="InterPro" id="IPR001343">
    <property type="entry name" value="Hemolysn_Ca-bd"/>
</dbReference>
<dbReference type="SUPFAM" id="SSF51120">
    <property type="entry name" value="beta-Roll"/>
    <property type="match status" value="3"/>
</dbReference>
<comment type="subcellular location">
    <subcellularLocation>
        <location evidence="1">Secreted</location>
    </subcellularLocation>
</comment>
<dbReference type="PRINTS" id="PR00313">
    <property type="entry name" value="CABNDNGRPT"/>
</dbReference>
<feature type="region of interest" description="Disordered" evidence="4">
    <location>
        <begin position="1"/>
        <end position="51"/>
    </location>
</feature>
<dbReference type="PANTHER" id="PTHR38340">
    <property type="entry name" value="S-LAYER PROTEIN"/>
    <property type="match status" value="1"/>
</dbReference>
<keyword evidence="2" id="KW-0964">Secreted</keyword>
<dbReference type="RefSeq" id="WP_347949978.1">
    <property type="nucleotide sequence ID" value="NZ_JBDXMI010000001.1"/>
</dbReference>
<evidence type="ECO:0000256" key="3">
    <source>
        <dbReference type="ARBA" id="ARBA00022837"/>
    </source>
</evidence>
<dbReference type="PROSITE" id="PS00330">
    <property type="entry name" value="HEMOLYSIN_CALCIUM"/>
    <property type="match status" value="4"/>
</dbReference>
<protein>
    <submittedName>
        <fullName evidence="6">Calcium-binding protein</fullName>
    </submittedName>
</protein>